<dbReference type="PANTHER" id="PTHR48111">
    <property type="entry name" value="REGULATOR OF RPOS"/>
    <property type="match status" value="1"/>
</dbReference>
<accession>A0A542DKN6</accession>
<evidence type="ECO:0000256" key="4">
    <source>
        <dbReference type="ARBA" id="ARBA00023125"/>
    </source>
</evidence>
<evidence type="ECO:0000256" key="1">
    <source>
        <dbReference type="ARBA" id="ARBA00022553"/>
    </source>
</evidence>
<name>A0A542DKN6_AMYCI</name>
<dbReference type="Pfam" id="PF00486">
    <property type="entry name" value="Trans_reg_C"/>
    <property type="match status" value="1"/>
</dbReference>
<proteinExistence type="predicted"/>
<feature type="domain" description="OmpR/PhoB-type" evidence="9">
    <location>
        <begin position="124"/>
        <end position="222"/>
    </location>
</feature>
<dbReference type="SUPFAM" id="SSF52172">
    <property type="entry name" value="CheY-like"/>
    <property type="match status" value="1"/>
</dbReference>
<dbReference type="GO" id="GO:0006355">
    <property type="term" value="P:regulation of DNA-templated transcription"/>
    <property type="evidence" value="ECO:0007669"/>
    <property type="project" value="InterPro"/>
</dbReference>
<dbReference type="SMART" id="SM00448">
    <property type="entry name" value="REC"/>
    <property type="match status" value="1"/>
</dbReference>
<evidence type="ECO:0000313" key="10">
    <source>
        <dbReference type="EMBL" id="TQJ03661.1"/>
    </source>
</evidence>
<evidence type="ECO:0000256" key="2">
    <source>
        <dbReference type="ARBA" id="ARBA00023012"/>
    </source>
</evidence>
<keyword evidence="1 6" id="KW-0597">Phosphoprotein</keyword>
<keyword evidence="11" id="KW-1185">Reference proteome</keyword>
<dbReference type="AlphaFoldDB" id="A0A542DKN6"/>
<dbReference type="GO" id="GO:0032993">
    <property type="term" value="C:protein-DNA complex"/>
    <property type="evidence" value="ECO:0007669"/>
    <property type="project" value="TreeGrafter"/>
</dbReference>
<dbReference type="InterPro" id="IPR011006">
    <property type="entry name" value="CheY-like_superfamily"/>
</dbReference>
<dbReference type="CDD" id="cd00383">
    <property type="entry name" value="trans_reg_C"/>
    <property type="match status" value="1"/>
</dbReference>
<feature type="DNA-binding region" description="OmpR/PhoB-type" evidence="7">
    <location>
        <begin position="124"/>
        <end position="222"/>
    </location>
</feature>
<dbReference type="Gene3D" id="1.10.10.10">
    <property type="entry name" value="Winged helix-like DNA-binding domain superfamily/Winged helix DNA-binding domain"/>
    <property type="match status" value="1"/>
</dbReference>
<evidence type="ECO:0000256" key="6">
    <source>
        <dbReference type="PROSITE-ProRule" id="PRU00169"/>
    </source>
</evidence>
<keyword evidence="2" id="KW-0902">Two-component regulatory system</keyword>
<dbReference type="PROSITE" id="PS51755">
    <property type="entry name" value="OMPR_PHOB"/>
    <property type="match status" value="1"/>
</dbReference>
<dbReference type="RefSeq" id="WP_141999444.1">
    <property type="nucleotide sequence ID" value="NZ_VFML01000001.1"/>
</dbReference>
<evidence type="ECO:0000256" key="5">
    <source>
        <dbReference type="ARBA" id="ARBA00023163"/>
    </source>
</evidence>
<evidence type="ECO:0000259" key="9">
    <source>
        <dbReference type="PROSITE" id="PS51755"/>
    </source>
</evidence>
<evidence type="ECO:0000256" key="3">
    <source>
        <dbReference type="ARBA" id="ARBA00023015"/>
    </source>
</evidence>
<keyword evidence="5" id="KW-0804">Transcription</keyword>
<reference evidence="10 11" key="1">
    <citation type="submission" date="2019-06" db="EMBL/GenBank/DDBJ databases">
        <title>Sequencing the genomes of 1000 actinobacteria strains.</title>
        <authorList>
            <person name="Klenk H.-P."/>
        </authorList>
    </citation>
    <scope>NUCLEOTIDE SEQUENCE [LARGE SCALE GENOMIC DNA]</scope>
    <source>
        <strain evidence="10 11">DSM 45679</strain>
    </source>
</reference>
<organism evidence="10 11">
    <name type="scientific">Amycolatopsis cihanbeyliensis</name>
    <dbReference type="NCBI Taxonomy" id="1128664"/>
    <lineage>
        <taxon>Bacteria</taxon>
        <taxon>Bacillati</taxon>
        <taxon>Actinomycetota</taxon>
        <taxon>Actinomycetes</taxon>
        <taxon>Pseudonocardiales</taxon>
        <taxon>Pseudonocardiaceae</taxon>
        <taxon>Amycolatopsis</taxon>
    </lineage>
</organism>
<feature type="modified residue" description="4-aspartylphosphate" evidence="6">
    <location>
        <position position="51"/>
    </location>
</feature>
<dbReference type="PROSITE" id="PS50110">
    <property type="entry name" value="RESPONSE_REGULATORY"/>
    <property type="match status" value="1"/>
</dbReference>
<dbReference type="SMART" id="SM00862">
    <property type="entry name" value="Trans_reg_C"/>
    <property type="match status" value="1"/>
</dbReference>
<evidence type="ECO:0000313" key="11">
    <source>
        <dbReference type="Proteomes" id="UP000320876"/>
    </source>
</evidence>
<keyword evidence="4 7" id="KW-0238">DNA-binding</keyword>
<dbReference type="InterPro" id="IPR001789">
    <property type="entry name" value="Sig_transdc_resp-reg_receiver"/>
</dbReference>
<dbReference type="EMBL" id="VFML01000001">
    <property type="protein sequence ID" value="TQJ03661.1"/>
    <property type="molecule type" value="Genomic_DNA"/>
</dbReference>
<dbReference type="Pfam" id="PF00072">
    <property type="entry name" value="Response_reg"/>
    <property type="match status" value="1"/>
</dbReference>
<dbReference type="InterPro" id="IPR001867">
    <property type="entry name" value="OmpR/PhoB-type_DNA-bd"/>
</dbReference>
<dbReference type="Gene3D" id="3.40.50.2300">
    <property type="match status" value="1"/>
</dbReference>
<protein>
    <submittedName>
        <fullName evidence="10">DNA-binding response OmpR family regulator</fullName>
    </submittedName>
</protein>
<dbReference type="Proteomes" id="UP000320876">
    <property type="component" value="Unassembled WGS sequence"/>
</dbReference>
<dbReference type="InterPro" id="IPR036388">
    <property type="entry name" value="WH-like_DNA-bd_sf"/>
</dbReference>
<comment type="caution">
    <text evidence="10">The sequence shown here is derived from an EMBL/GenBank/DDBJ whole genome shotgun (WGS) entry which is preliminary data.</text>
</comment>
<evidence type="ECO:0000256" key="7">
    <source>
        <dbReference type="PROSITE-ProRule" id="PRU01091"/>
    </source>
</evidence>
<dbReference type="GO" id="GO:0005829">
    <property type="term" value="C:cytosol"/>
    <property type="evidence" value="ECO:0007669"/>
    <property type="project" value="TreeGrafter"/>
</dbReference>
<keyword evidence="3" id="KW-0805">Transcription regulation</keyword>
<dbReference type="GO" id="GO:0000156">
    <property type="term" value="F:phosphorelay response regulator activity"/>
    <property type="evidence" value="ECO:0007669"/>
    <property type="project" value="TreeGrafter"/>
</dbReference>
<dbReference type="PANTHER" id="PTHR48111:SF28">
    <property type="entry name" value="TRANSCRIPTIONAL REGULATORY PROTEIN TCRX-RELATED"/>
    <property type="match status" value="1"/>
</dbReference>
<dbReference type="InterPro" id="IPR039420">
    <property type="entry name" value="WalR-like"/>
</dbReference>
<dbReference type="GO" id="GO:0000976">
    <property type="term" value="F:transcription cis-regulatory region binding"/>
    <property type="evidence" value="ECO:0007669"/>
    <property type="project" value="TreeGrafter"/>
</dbReference>
<dbReference type="FunFam" id="1.10.10.10:FF:000005">
    <property type="entry name" value="Two-component system response regulator"/>
    <property type="match status" value="1"/>
</dbReference>
<gene>
    <name evidence="10" type="ORF">FB471_3424</name>
</gene>
<dbReference type="OrthoDB" id="9812490at2"/>
<evidence type="ECO:0000259" key="8">
    <source>
        <dbReference type="PROSITE" id="PS50110"/>
    </source>
</evidence>
<feature type="domain" description="Response regulatory" evidence="8">
    <location>
        <begin position="2"/>
        <end position="116"/>
    </location>
</feature>
<dbReference type="FunFam" id="3.40.50.2300:FF:000001">
    <property type="entry name" value="DNA-binding response regulator PhoB"/>
    <property type="match status" value="1"/>
</dbReference>
<sequence length="224" mass="25242">MRILVVDDEEALAEAIAEGLTDEGFTVDIVHDGREALWLAREGNYSAIVLDVLLPGMDGFAVCQELRRTADWTPVLMLTVRNAVRDDRDALDLGADDFLGKPFDFSVLLARLRALIRRPRANTLPPARAGDLELDLRLHTCRRAGTEISLSVREFTLLHALLERPGTVVPRHELRDRVWGWDFEGNPGILDVYIGYLRNKVDRPFGLDTIRTVRGVGYLIEAER</sequence>